<dbReference type="RefSeq" id="XP_009167092.1">
    <property type="nucleotide sequence ID" value="XM_009168828.1"/>
</dbReference>
<dbReference type="Proteomes" id="UP000054324">
    <property type="component" value="Unassembled WGS sequence"/>
</dbReference>
<dbReference type="GeneID" id="20318344"/>
<name>A0A075AGX4_OPIVI</name>
<accession>A0A075AGX4</accession>
<organism evidence="1 2">
    <name type="scientific">Opisthorchis viverrini</name>
    <name type="common">Southeast Asian liver fluke</name>
    <dbReference type="NCBI Taxonomy" id="6198"/>
    <lineage>
        <taxon>Eukaryota</taxon>
        <taxon>Metazoa</taxon>
        <taxon>Spiralia</taxon>
        <taxon>Lophotrochozoa</taxon>
        <taxon>Platyhelminthes</taxon>
        <taxon>Trematoda</taxon>
        <taxon>Digenea</taxon>
        <taxon>Opisthorchiida</taxon>
        <taxon>Opisthorchiata</taxon>
        <taxon>Opisthorchiidae</taxon>
        <taxon>Opisthorchis</taxon>
    </lineage>
</organism>
<sequence>MKSSATPFFHLCLSATDRQEQNLETWAKASILCMNLTAFVHKPPFERVGFWGFARNSMWFNRLLESTHSTQIRKSNLKYPVDLRRSAELKSGTL</sequence>
<evidence type="ECO:0000313" key="1">
    <source>
        <dbReference type="EMBL" id="KER29149.1"/>
    </source>
</evidence>
<dbReference type="EMBL" id="KL596684">
    <property type="protein sequence ID" value="KER29149.1"/>
    <property type="molecule type" value="Genomic_DNA"/>
</dbReference>
<dbReference type="AlphaFoldDB" id="A0A075AGX4"/>
<keyword evidence="2" id="KW-1185">Reference proteome</keyword>
<dbReference type="KEGG" id="ovi:T265_04158"/>
<proteinExistence type="predicted"/>
<reference evidence="1 2" key="1">
    <citation type="submission" date="2013-11" db="EMBL/GenBank/DDBJ databases">
        <title>Opisthorchis viverrini - life in the bile duct.</title>
        <authorList>
            <person name="Young N.D."/>
            <person name="Nagarajan N."/>
            <person name="Lin S.J."/>
            <person name="Korhonen P.K."/>
            <person name="Jex A.R."/>
            <person name="Hall R.S."/>
            <person name="Safavi-Hemami H."/>
            <person name="Kaewkong W."/>
            <person name="Bertrand D."/>
            <person name="Gao S."/>
            <person name="Seet Q."/>
            <person name="Wongkham S."/>
            <person name="Teh B.T."/>
            <person name="Wongkham C."/>
            <person name="Intapan P.M."/>
            <person name="Maleewong W."/>
            <person name="Yang X."/>
            <person name="Hu M."/>
            <person name="Wang Z."/>
            <person name="Hofmann A."/>
            <person name="Sternberg P.W."/>
            <person name="Tan P."/>
            <person name="Wang J."/>
            <person name="Gasser R.B."/>
        </authorList>
    </citation>
    <scope>NUCLEOTIDE SEQUENCE [LARGE SCALE GENOMIC DNA]</scope>
</reference>
<gene>
    <name evidence="1" type="ORF">T265_04158</name>
</gene>
<dbReference type="CTD" id="20318344"/>
<evidence type="ECO:0000313" key="2">
    <source>
        <dbReference type="Proteomes" id="UP000054324"/>
    </source>
</evidence>
<protein>
    <submittedName>
        <fullName evidence="1">Uncharacterized protein</fullName>
    </submittedName>
</protein>